<organism evidence="2 3">
    <name type="scientific">Gordonia amarae NBRC 15530</name>
    <dbReference type="NCBI Taxonomy" id="1075090"/>
    <lineage>
        <taxon>Bacteria</taxon>
        <taxon>Bacillati</taxon>
        <taxon>Actinomycetota</taxon>
        <taxon>Actinomycetes</taxon>
        <taxon>Mycobacteriales</taxon>
        <taxon>Gordoniaceae</taxon>
        <taxon>Gordonia</taxon>
    </lineage>
</organism>
<accession>G7GW33</accession>
<name>G7GW33_9ACTN</name>
<keyword evidence="3" id="KW-1185">Reference proteome</keyword>
<dbReference type="EMBL" id="BAED01000072">
    <property type="protein sequence ID" value="GAB07808.1"/>
    <property type="molecule type" value="Genomic_DNA"/>
</dbReference>
<evidence type="ECO:0000313" key="2">
    <source>
        <dbReference type="EMBL" id="GAB07808.1"/>
    </source>
</evidence>
<feature type="domain" description="DUF7832" evidence="1">
    <location>
        <begin position="6"/>
        <end position="93"/>
    </location>
</feature>
<dbReference type="InterPro" id="IPR057154">
    <property type="entry name" value="DUF7832"/>
</dbReference>
<sequence>MTRMTYDDAEWHLDTVGELGLDDSAADVHIGVYLAWAATRGLLSKPYASASSQVRSRAGTPAQLAHDMFVDQIDPGMLSPVGRRFTESAYSSYLATVDTAAQVAGLKVCYELPDTWSTYDNLVPLIDSLYENWVD</sequence>
<gene>
    <name evidence="2" type="ORF">GOAMR_72_00480</name>
</gene>
<evidence type="ECO:0000313" key="3">
    <source>
        <dbReference type="Proteomes" id="UP000006023"/>
    </source>
</evidence>
<dbReference type="eggNOG" id="ENOG5032CR5">
    <property type="taxonomic scope" value="Bacteria"/>
</dbReference>
<proteinExistence type="predicted"/>
<dbReference type="Pfam" id="PF25191">
    <property type="entry name" value="DUF7832"/>
    <property type="match status" value="1"/>
</dbReference>
<dbReference type="AlphaFoldDB" id="G7GW33"/>
<dbReference type="Proteomes" id="UP000006023">
    <property type="component" value="Unassembled WGS sequence"/>
</dbReference>
<protein>
    <recommendedName>
        <fullName evidence="1">DUF7832 domain-containing protein</fullName>
    </recommendedName>
</protein>
<evidence type="ECO:0000259" key="1">
    <source>
        <dbReference type="Pfam" id="PF25191"/>
    </source>
</evidence>
<comment type="caution">
    <text evidence="2">The sequence shown here is derived from an EMBL/GenBank/DDBJ whole genome shotgun (WGS) entry which is preliminary data.</text>
</comment>
<reference evidence="2 3" key="1">
    <citation type="submission" date="2011-11" db="EMBL/GenBank/DDBJ databases">
        <title>Whole genome shotgun sequence of Gordonia amarae NBRC 15530.</title>
        <authorList>
            <person name="Takarada H."/>
            <person name="Hosoyama A."/>
            <person name="Tsuchikane K."/>
            <person name="Katsumata H."/>
            <person name="Yamazaki S."/>
            <person name="Fujita N."/>
        </authorList>
    </citation>
    <scope>NUCLEOTIDE SEQUENCE [LARGE SCALE GENOMIC DNA]</scope>
    <source>
        <strain evidence="2 3">NBRC 15530</strain>
    </source>
</reference>